<protein>
    <submittedName>
        <fullName evidence="2">Thioredoxin</fullName>
    </submittedName>
</protein>
<dbReference type="InterPro" id="IPR036249">
    <property type="entry name" value="Thioredoxin-like_sf"/>
</dbReference>
<dbReference type="Gene3D" id="3.40.30.10">
    <property type="entry name" value="Glutaredoxin"/>
    <property type="match status" value="1"/>
</dbReference>
<proteinExistence type="predicted"/>
<evidence type="ECO:0000313" key="2">
    <source>
        <dbReference type="EMBL" id="QPI48887.1"/>
    </source>
</evidence>
<reference evidence="2 3" key="1">
    <citation type="submission" date="2020-11" db="EMBL/GenBank/DDBJ databases">
        <authorList>
            <person name="Sun Q."/>
        </authorList>
    </citation>
    <scope>NUCLEOTIDE SEQUENCE [LARGE SCALE GENOMIC DNA]</scope>
    <source>
        <strain evidence="2 3">P8398</strain>
    </source>
</reference>
<dbReference type="Proteomes" id="UP000662888">
    <property type="component" value="Chromosome"/>
</dbReference>
<dbReference type="RefSeq" id="WP_206088498.1">
    <property type="nucleotide sequence ID" value="NZ_CP065053.1"/>
</dbReference>
<name>A0AA49A7L1_9BURK</name>
<keyword evidence="1" id="KW-0732">Signal</keyword>
<feature type="signal peptide" evidence="1">
    <location>
        <begin position="1"/>
        <end position="36"/>
    </location>
</feature>
<evidence type="ECO:0000256" key="1">
    <source>
        <dbReference type="SAM" id="SignalP"/>
    </source>
</evidence>
<accession>A0AA49A7L1</accession>
<feature type="chain" id="PRO_5047082376" evidence="1">
    <location>
        <begin position="37"/>
        <end position="174"/>
    </location>
</feature>
<dbReference type="EMBL" id="CP065053">
    <property type="protein sequence ID" value="QPI48887.1"/>
    <property type="molecule type" value="Genomic_DNA"/>
</dbReference>
<gene>
    <name evidence="2" type="ORF">IV454_25855</name>
</gene>
<organism evidence="2 3">
    <name type="scientific">Massilia antarctica</name>
    <dbReference type="NCBI Taxonomy" id="2765360"/>
    <lineage>
        <taxon>Bacteria</taxon>
        <taxon>Pseudomonadati</taxon>
        <taxon>Pseudomonadota</taxon>
        <taxon>Betaproteobacteria</taxon>
        <taxon>Burkholderiales</taxon>
        <taxon>Oxalobacteraceae</taxon>
        <taxon>Telluria group</taxon>
        <taxon>Massilia</taxon>
    </lineage>
</organism>
<dbReference type="SUPFAM" id="SSF52833">
    <property type="entry name" value="Thioredoxin-like"/>
    <property type="match status" value="1"/>
</dbReference>
<sequence length="174" mass="18098">MKRRGALIRFRAAAGWLRRSAALLAALALLGSDTMAAGAPALDPPRSLAADAALAARRGKPLLVLFSLPGCGYCDVVRRNYLLPLTREGDEQARPVVREVGLTGTAPFTGFNGVASSGAALAFHYQVRIAPTVLLLDTSGALLVPPLVGGDVSGMYGAYLDEALAQAQRKLAGQ</sequence>
<keyword evidence="3" id="KW-1185">Reference proteome</keyword>
<evidence type="ECO:0000313" key="3">
    <source>
        <dbReference type="Proteomes" id="UP000662888"/>
    </source>
</evidence>